<feature type="transmembrane region" description="Helical" evidence="7">
    <location>
        <begin position="192"/>
        <end position="213"/>
    </location>
</feature>
<reference evidence="9" key="1">
    <citation type="submission" date="2022-12" db="EMBL/GenBank/DDBJ databases">
        <authorList>
            <person name="Webb A."/>
        </authorList>
    </citation>
    <scope>NUCLEOTIDE SEQUENCE</scope>
    <source>
        <strain evidence="9">Hp1</strain>
    </source>
</reference>
<keyword evidence="10" id="KW-1185">Reference proteome</keyword>
<gene>
    <name evidence="9" type="ORF">HBR001_LOCUS6448</name>
</gene>
<dbReference type="Pfam" id="PF09335">
    <property type="entry name" value="VTT_dom"/>
    <property type="match status" value="1"/>
</dbReference>
<keyword evidence="4 7" id="KW-0472">Membrane</keyword>
<evidence type="ECO:0000256" key="1">
    <source>
        <dbReference type="ARBA" id="ARBA00004141"/>
    </source>
</evidence>
<comment type="subcellular location">
    <subcellularLocation>
        <location evidence="1">Membrane</location>
        <topology evidence="1">Multi-pass membrane protein</topology>
    </subcellularLocation>
</comment>
<evidence type="ECO:0000313" key="10">
    <source>
        <dbReference type="Proteomes" id="UP001162031"/>
    </source>
</evidence>
<evidence type="ECO:0000256" key="4">
    <source>
        <dbReference type="ARBA" id="ARBA00023136"/>
    </source>
</evidence>
<evidence type="ECO:0000313" key="9">
    <source>
        <dbReference type="EMBL" id="CAI5735307.1"/>
    </source>
</evidence>
<evidence type="ECO:0000256" key="5">
    <source>
        <dbReference type="ARBA" id="ARBA00025797"/>
    </source>
</evidence>
<feature type="transmembrane region" description="Helical" evidence="7">
    <location>
        <begin position="136"/>
        <end position="161"/>
    </location>
</feature>
<dbReference type="PANTHER" id="PTHR43220">
    <property type="match status" value="1"/>
</dbReference>
<dbReference type="InterPro" id="IPR045014">
    <property type="entry name" value="TM41A/B"/>
</dbReference>
<evidence type="ECO:0000256" key="3">
    <source>
        <dbReference type="ARBA" id="ARBA00022989"/>
    </source>
</evidence>
<dbReference type="PANTHER" id="PTHR43220:SF18">
    <property type="entry name" value="TRANSMEMBRANE PROTEIN 41B"/>
    <property type="match status" value="1"/>
</dbReference>
<evidence type="ECO:0000256" key="6">
    <source>
        <dbReference type="SAM" id="MobiDB-lite"/>
    </source>
</evidence>
<accession>A0AAV0UEP5</accession>
<dbReference type="GO" id="GO:0000045">
    <property type="term" value="P:autophagosome assembly"/>
    <property type="evidence" value="ECO:0007669"/>
    <property type="project" value="TreeGrafter"/>
</dbReference>
<sequence>MPPHASDCASPLATTADDFPAIDSGRDSLPASSSSPLSASKGWQQDVRSVGVVLSISTALLGVTLHSLVVSALLESEWEALRVPTSLEAAQELGLTLQSFAERQRGALLLAHMASYLYLQTFAIPGTIFLNLLAGALFGVALGFPLCLAYNTLGSAFMFVLSRRFGHRVVMRFFPNKLDVLRRMLEAHRDDMALYMVFLRVFPFTPNWFINLASPHLAIPLRQFMLGPLLGLIPYNFLSCKAGLILRELRSRTDIIDTATTVQLVVVAFVGGLVLPRLKRRFATGSDPAPAFAPVKRE</sequence>
<feature type="transmembrane region" description="Helical" evidence="7">
    <location>
        <begin position="107"/>
        <end position="130"/>
    </location>
</feature>
<feature type="transmembrane region" description="Helical" evidence="7">
    <location>
        <begin position="50"/>
        <end position="74"/>
    </location>
</feature>
<name>A0AAV0UEP5_HYABA</name>
<feature type="domain" description="VTT" evidence="8">
    <location>
        <begin position="124"/>
        <end position="243"/>
    </location>
</feature>
<keyword evidence="2 7" id="KW-0812">Transmembrane</keyword>
<evidence type="ECO:0000256" key="2">
    <source>
        <dbReference type="ARBA" id="ARBA00022692"/>
    </source>
</evidence>
<comment type="similarity">
    <text evidence="5">Belongs to the TMEM41 family.</text>
</comment>
<dbReference type="InterPro" id="IPR032816">
    <property type="entry name" value="VTT_dom"/>
</dbReference>
<dbReference type="GO" id="GO:0016020">
    <property type="term" value="C:membrane"/>
    <property type="evidence" value="ECO:0007669"/>
    <property type="project" value="UniProtKB-SubCell"/>
</dbReference>
<evidence type="ECO:0000259" key="8">
    <source>
        <dbReference type="Pfam" id="PF09335"/>
    </source>
</evidence>
<protein>
    <recommendedName>
        <fullName evidence="8">VTT domain-containing protein</fullName>
    </recommendedName>
</protein>
<proteinExistence type="inferred from homology"/>
<dbReference type="Proteomes" id="UP001162031">
    <property type="component" value="Unassembled WGS sequence"/>
</dbReference>
<dbReference type="EMBL" id="CANTFL010001256">
    <property type="protein sequence ID" value="CAI5735307.1"/>
    <property type="molecule type" value="Genomic_DNA"/>
</dbReference>
<keyword evidence="3 7" id="KW-1133">Transmembrane helix</keyword>
<feature type="region of interest" description="Disordered" evidence="6">
    <location>
        <begin position="1"/>
        <end position="40"/>
    </location>
</feature>
<comment type="caution">
    <text evidence="9">The sequence shown here is derived from an EMBL/GenBank/DDBJ whole genome shotgun (WGS) entry which is preliminary data.</text>
</comment>
<organism evidence="9 10">
    <name type="scientific">Hyaloperonospora brassicae</name>
    <name type="common">Brassica downy mildew</name>
    <name type="synonym">Peronospora brassicae</name>
    <dbReference type="NCBI Taxonomy" id="162125"/>
    <lineage>
        <taxon>Eukaryota</taxon>
        <taxon>Sar</taxon>
        <taxon>Stramenopiles</taxon>
        <taxon>Oomycota</taxon>
        <taxon>Peronosporomycetes</taxon>
        <taxon>Peronosporales</taxon>
        <taxon>Peronosporaceae</taxon>
        <taxon>Hyaloperonospora</taxon>
    </lineage>
</organism>
<feature type="compositionally biased region" description="Low complexity" evidence="6">
    <location>
        <begin position="28"/>
        <end position="40"/>
    </location>
</feature>
<evidence type="ECO:0000256" key="7">
    <source>
        <dbReference type="SAM" id="Phobius"/>
    </source>
</evidence>
<dbReference type="AlphaFoldDB" id="A0AAV0UEP5"/>
<feature type="transmembrane region" description="Helical" evidence="7">
    <location>
        <begin position="225"/>
        <end position="246"/>
    </location>
</feature>